<gene>
    <name evidence="1" type="primary">NRDE2</name>
</gene>
<organism evidence="1">
    <name type="scientific">Ovis aries</name>
    <name type="common">Sheep</name>
    <dbReference type="NCBI Taxonomy" id="9940"/>
    <lineage>
        <taxon>Eukaryota</taxon>
        <taxon>Metazoa</taxon>
        <taxon>Chordata</taxon>
        <taxon>Craniata</taxon>
        <taxon>Vertebrata</taxon>
        <taxon>Euteleostomi</taxon>
        <taxon>Mammalia</taxon>
        <taxon>Eutheria</taxon>
        <taxon>Laurasiatheria</taxon>
        <taxon>Artiodactyla</taxon>
        <taxon>Ruminantia</taxon>
        <taxon>Pecora</taxon>
        <taxon>Bovidae</taxon>
        <taxon>Caprinae</taxon>
        <taxon>Ovis</taxon>
    </lineage>
</organism>
<accession>A0AC11DBC7</accession>
<proteinExistence type="predicted"/>
<name>A0AC11DBC7_SHEEP</name>
<sequence>MALFPAFAGVAEAPDGGRKVKEIMLLRIPDVTVFGLRTSRL</sequence>
<reference evidence="1" key="2">
    <citation type="submission" date="2025-08" db="UniProtKB">
        <authorList>
            <consortium name="Ensembl"/>
        </authorList>
    </citation>
    <scope>IDENTIFICATION</scope>
</reference>
<evidence type="ECO:0000313" key="1">
    <source>
        <dbReference type="Ensembl" id="ENSOARP00020043206.1"/>
    </source>
</evidence>
<dbReference type="Ensembl" id="ENSOART00020053626.1">
    <property type="protein sequence ID" value="ENSOARP00020043206.1"/>
    <property type="gene ID" value="ENSOARG00020031828.1"/>
</dbReference>
<reference evidence="1" key="1">
    <citation type="submission" date="2020-11" db="EMBL/GenBank/DDBJ databases">
        <authorList>
            <person name="Davenport K.M."/>
            <person name="Bickhart D.M."/>
            <person name="Smith T.P.L."/>
            <person name="Murdoch B.M."/>
            <person name="Rosen B.D."/>
        </authorList>
    </citation>
    <scope>NUCLEOTIDE SEQUENCE [LARGE SCALE GENOMIC DNA]</scope>
    <source>
        <strain evidence="1">OAR_USU_Benz2616</strain>
    </source>
</reference>
<reference evidence="1" key="3">
    <citation type="submission" date="2025-09" db="UniProtKB">
        <authorList>
            <consortium name="Ensembl"/>
        </authorList>
    </citation>
    <scope>IDENTIFICATION</scope>
</reference>
<protein>
    <submittedName>
        <fullName evidence="1">NRDE-2, necessary for RNA interference, domain containing</fullName>
    </submittedName>
</protein>